<evidence type="ECO:0000313" key="2">
    <source>
        <dbReference type="EMBL" id="MPC78116.1"/>
    </source>
</evidence>
<feature type="domain" description="Calcium-activated chloride channel N-terminal" evidence="1">
    <location>
        <begin position="1"/>
        <end position="91"/>
    </location>
</feature>
<name>A0A5B7I8A0_PORTR</name>
<gene>
    <name evidence="2" type="primary">CLCA3P_2</name>
    <name evidence="2" type="ORF">E2C01_072594</name>
</gene>
<dbReference type="OrthoDB" id="687730at2759"/>
<protein>
    <submittedName>
        <fullName evidence="2">Calcium-activated chloride channel regulator family member 3</fullName>
    </submittedName>
</protein>
<reference evidence="2 3" key="1">
    <citation type="submission" date="2019-05" db="EMBL/GenBank/DDBJ databases">
        <title>Another draft genome of Portunus trituberculatus and its Hox gene families provides insights of decapod evolution.</title>
        <authorList>
            <person name="Jeong J.-H."/>
            <person name="Song I."/>
            <person name="Kim S."/>
            <person name="Choi T."/>
            <person name="Kim D."/>
            <person name="Ryu S."/>
            <person name="Kim W."/>
        </authorList>
    </citation>
    <scope>NUCLEOTIDE SEQUENCE [LARGE SCALE GENOMIC DNA]</scope>
    <source>
        <tissue evidence="2">Muscle</tissue>
    </source>
</reference>
<dbReference type="Pfam" id="PF08434">
    <property type="entry name" value="CLCA"/>
    <property type="match status" value="1"/>
</dbReference>
<dbReference type="Proteomes" id="UP000324222">
    <property type="component" value="Unassembled WGS sequence"/>
</dbReference>
<comment type="caution">
    <text evidence="2">The sequence shown here is derived from an EMBL/GenBank/DDBJ whole genome shotgun (WGS) entry which is preliminary data.</text>
</comment>
<dbReference type="EMBL" id="VSRR010047631">
    <property type="protein sequence ID" value="MPC78116.1"/>
    <property type="molecule type" value="Genomic_DNA"/>
</dbReference>
<sequence>MVTAASSLLFTASGEKVFFGDVVIVVPQQWPCQGNPSQPTQLVYTWDSAHLRVAPSHYLFGDNPWTQQPGGCGEPGDWIYVPENFLLGNTNVGSQGEQDCGCAMLLGES</sequence>
<proteinExistence type="predicted"/>
<keyword evidence="3" id="KW-1185">Reference proteome</keyword>
<organism evidence="2 3">
    <name type="scientific">Portunus trituberculatus</name>
    <name type="common">Swimming crab</name>
    <name type="synonym">Neptunus trituberculatus</name>
    <dbReference type="NCBI Taxonomy" id="210409"/>
    <lineage>
        <taxon>Eukaryota</taxon>
        <taxon>Metazoa</taxon>
        <taxon>Ecdysozoa</taxon>
        <taxon>Arthropoda</taxon>
        <taxon>Crustacea</taxon>
        <taxon>Multicrustacea</taxon>
        <taxon>Malacostraca</taxon>
        <taxon>Eumalacostraca</taxon>
        <taxon>Eucarida</taxon>
        <taxon>Decapoda</taxon>
        <taxon>Pleocyemata</taxon>
        <taxon>Brachyura</taxon>
        <taxon>Eubrachyura</taxon>
        <taxon>Portunoidea</taxon>
        <taxon>Portunidae</taxon>
        <taxon>Portuninae</taxon>
        <taxon>Portunus</taxon>
    </lineage>
</organism>
<evidence type="ECO:0000313" key="3">
    <source>
        <dbReference type="Proteomes" id="UP000324222"/>
    </source>
</evidence>
<accession>A0A5B7I8A0</accession>
<evidence type="ECO:0000259" key="1">
    <source>
        <dbReference type="Pfam" id="PF08434"/>
    </source>
</evidence>
<dbReference type="InterPro" id="IPR013642">
    <property type="entry name" value="CLCA_N"/>
</dbReference>
<dbReference type="AlphaFoldDB" id="A0A5B7I8A0"/>